<keyword evidence="4 6" id="KW-0520">NAD</keyword>
<gene>
    <name evidence="6" type="primary">azoR</name>
    <name evidence="8" type="ORF">B5D80_03330</name>
</gene>
<dbReference type="Pfam" id="PF02525">
    <property type="entry name" value="Flavodoxin_2"/>
    <property type="match status" value="1"/>
</dbReference>
<reference evidence="8 9" key="1">
    <citation type="submission" date="2017-03" db="EMBL/GenBank/DDBJ databases">
        <title>Whole genome sequence of Micromonospora wenchangensis, isolated from mangrove soil.</title>
        <authorList>
            <person name="Yang H."/>
        </authorList>
    </citation>
    <scope>NUCLEOTIDE SEQUENCE [LARGE SCALE GENOMIC DNA]</scope>
    <source>
        <strain evidence="8 9">CCTCC AA 2012002</strain>
    </source>
</reference>
<sequence length="213" mass="23420">MLHIDTSTRTDDSVTRELTADFARNWRAAHPDGQVTYRDLAADPVPYPDLPSLAHAFAPPESRSPEAAASWAVTEQLIAELEAADTYVFGLPMYNFAVPAVFKSWVDRIVLPGRTFDTETRQGKLIGKKVVVITARGGSYAPGTPRAPFDFQEPWITAALGQVGLTDITYVHAEMTLAESMPKLAQFKPLAAESRERAHRTIREMYAATEATG</sequence>
<dbReference type="OrthoDB" id="9805013at2"/>
<dbReference type="EC" id="1.6.5.-" evidence="6"/>
<keyword evidence="3 6" id="KW-0560">Oxidoreductase</keyword>
<dbReference type="SUPFAM" id="SSF52218">
    <property type="entry name" value="Flavoproteins"/>
    <property type="match status" value="1"/>
</dbReference>
<comment type="catalytic activity">
    <reaction evidence="5">
        <text>N,N-dimethyl-1,4-phenylenediamine + anthranilate + 2 NAD(+) = 2-(4-dimethylaminophenyl)diazenylbenzoate + 2 NADH + 2 H(+)</text>
        <dbReference type="Rhea" id="RHEA:55872"/>
        <dbReference type="ChEBI" id="CHEBI:15378"/>
        <dbReference type="ChEBI" id="CHEBI:15783"/>
        <dbReference type="ChEBI" id="CHEBI:16567"/>
        <dbReference type="ChEBI" id="CHEBI:57540"/>
        <dbReference type="ChEBI" id="CHEBI:57945"/>
        <dbReference type="ChEBI" id="CHEBI:71579"/>
        <dbReference type="EC" id="1.7.1.17"/>
    </reaction>
    <physiologicalReaction direction="right-to-left" evidence="5">
        <dbReference type="Rhea" id="RHEA:55874"/>
    </physiologicalReaction>
</comment>
<dbReference type="InterPro" id="IPR023048">
    <property type="entry name" value="NADH:quinone_OxRdtase_FMN_depd"/>
</dbReference>
<evidence type="ECO:0000313" key="9">
    <source>
        <dbReference type="Proteomes" id="UP000197174"/>
    </source>
</evidence>
<dbReference type="AlphaFoldDB" id="A0A246RSY1"/>
<keyword evidence="9" id="KW-1185">Reference proteome</keyword>
<comment type="catalytic activity">
    <reaction evidence="6">
        <text>2 a quinone + NADH + H(+) = 2 a 1,4-benzosemiquinone + NAD(+)</text>
        <dbReference type="Rhea" id="RHEA:65952"/>
        <dbReference type="ChEBI" id="CHEBI:15378"/>
        <dbReference type="ChEBI" id="CHEBI:57540"/>
        <dbReference type="ChEBI" id="CHEBI:57945"/>
        <dbReference type="ChEBI" id="CHEBI:132124"/>
        <dbReference type="ChEBI" id="CHEBI:134225"/>
    </reaction>
</comment>
<proteinExistence type="inferred from homology"/>
<dbReference type="Gene3D" id="3.40.50.360">
    <property type="match status" value="1"/>
</dbReference>
<evidence type="ECO:0000313" key="8">
    <source>
        <dbReference type="EMBL" id="OWV12066.1"/>
    </source>
</evidence>
<dbReference type="EC" id="1.7.1.17" evidence="6"/>
<dbReference type="HAMAP" id="MF_01216">
    <property type="entry name" value="Azoreductase_type1"/>
    <property type="match status" value="1"/>
</dbReference>
<dbReference type="GO" id="GO:0010181">
    <property type="term" value="F:FMN binding"/>
    <property type="evidence" value="ECO:0007669"/>
    <property type="project" value="UniProtKB-UniRule"/>
</dbReference>
<dbReference type="Proteomes" id="UP000197174">
    <property type="component" value="Unassembled WGS sequence"/>
</dbReference>
<name>A0A246RSY1_9ACTN</name>
<comment type="function">
    <text evidence="6">Quinone reductase that provides resistance to thiol-specific stress caused by electrophilic quinones.</text>
</comment>
<keyword evidence="2 6" id="KW-0288">FMN</keyword>
<evidence type="ECO:0000256" key="1">
    <source>
        <dbReference type="ARBA" id="ARBA00022630"/>
    </source>
</evidence>
<accession>A0A246RSY1</accession>
<comment type="similarity">
    <text evidence="6">Belongs to the azoreductase type 1 family.</text>
</comment>
<evidence type="ECO:0000256" key="2">
    <source>
        <dbReference type="ARBA" id="ARBA00022643"/>
    </source>
</evidence>
<evidence type="ECO:0000259" key="7">
    <source>
        <dbReference type="Pfam" id="PF02525"/>
    </source>
</evidence>
<dbReference type="PANTHER" id="PTHR43741">
    <property type="entry name" value="FMN-DEPENDENT NADH-AZOREDUCTASE 1"/>
    <property type="match status" value="1"/>
</dbReference>
<comment type="caution">
    <text evidence="6">Lacks conserved residue(s) required for the propagation of feature annotation.</text>
</comment>
<protein>
    <recommendedName>
        <fullName evidence="6">FMN dependent NADH:quinone oxidoreductase</fullName>
        <ecNumber evidence="6">1.6.5.-</ecNumber>
    </recommendedName>
    <alternativeName>
        <fullName evidence="6">Azo-dye reductase</fullName>
    </alternativeName>
    <alternativeName>
        <fullName evidence="6">FMN-dependent NADH-azo compound oxidoreductase</fullName>
    </alternativeName>
    <alternativeName>
        <fullName evidence="6">FMN-dependent NADH-azoreductase</fullName>
        <ecNumber evidence="6">1.7.1.17</ecNumber>
    </alternativeName>
</protein>
<organism evidence="8 9">
    <name type="scientific">Micromonospora wenchangensis</name>
    <dbReference type="NCBI Taxonomy" id="1185415"/>
    <lineage>
        <taxon>Bacteria</taxon>
        <taxon>Bacillati</taxon>
        <taxon>Actinomycetota</taxon>
        <taxon>Actinomycetes</taxon>
        <taxon>Micromonosporales</taxon>
        <taxon>Micromonosporaceae</taxon>
        <taxon>Micromonospora</taxon>
    </lineage>
</organism>
<dbReference type="GO" id="GO:0016655">
    <property type="term" value="F:oxidoreductase activity, acting on NAD(P)H, quinone or similar compound as acceptor"/>
    <property type="evidence" value="ECO:0007669"/>
    <property type="project" value="InterPro"/>
</dbReference>
<evidence type="ECO:0000256" key="5">
    <source>
        <dbReference type="ARBA" id="ARBA00048542"/>
    </source>
</evidence>
<evidence type="ECO:0000256" key="6">
    <source>
        <dbReference type="HAMAP-Rule" id="MF_01216"/>
    </source>
</evidence>
<feature type="binding site" evidence="6">
    <location>
        <begin position="93"/>
        <end position="96"/>
    </location>
    <ligand>
        <name>FMN</name>
        <dbReference type="ChEBI" id="CHEBI:58210"/>
    </ligand>
</feature>
<evidence type="ECO:0000256" key="4">
    <source>
        <dbReference type="ARBA" id="ARBA00023027"/>
    </source>
</evidence>
<dbReference type="GO" id="GO:0016652">
    <property type="term" value="F:oxidoreductase activity, acting on NAD(P)H as acceptor"/>
    <property type="evidence" value="ECO:0007669"/>
    <property type="project" value="UniProtKB-UniRule"/>
</dbReference>
<feature type="domain" description="Flavodoxin-like fold" evidence="7">
    <location>
        <begin position="2"/>
        <end position="180"/>
    </location>
</feature>
<evidence type="ECO:0000256" key="3">
    <source>
        <dbReference type="ARBA" id="ARBA00023002"/>
    </source>
</evidence>
<dbReference type="InterPro" id="IPR029039">
    <property type="entry name" value="Flavoprotein-like_sf"/>
</dbReference>
<dbReference type="GO" id="GO:0009055">
    <property type="term" value="F:electron transfer activity"/>
    <property type="evidence" value="ECO:0007669"/>
    <property type="project" value="UniProtKB-UniRule"/>
</dbReference>
<feature type="binding site" evidence="6">
    <location>
        <position position="7"/>
    </location>
    <ligand>
        <name>FMN</name>
        <dbReference type="ChEBI" id="CHEBI:58210"/>
    </ligand>
</feature>
<dbReference type="PANTHER" id="PTHR43741:SF4">
    <property type="entry name" value="FMN-DEPENDENT NADH:QUINONE OXIDOREDUCTASE"/>
    <property type="match status" value="1"/>
</dbReference>
<comment type="cofactor">
    <cofactor evidence="6">
        <name>FMN</name>
        <dbReference type="ChEBI" id="CHEBI:58210"/>
    </cofactor>
    <text evidence="6">Binds 1 FMN per subunit.</text>
</comment>
<comment type="caution">
    <text evidence="8">The sequence shown here is derived from an EMBL/GenBank/DDBJ whole genome shotgun (WGS) entry which is preliminary data.</text>
</comment>
<dbReference type="InterPro" id="IPR050104">
    <property type="entry name" value="FMN-dep_NADH:Q_OxRdtase_AzoR1"/>
</dbReference>
<keyword evidence="1 6" id="KW-0285">Flavoprotein</keyword>
<dbReference type="InterPro" id="IPR003680">
    <property type="entry name" value="Flavodoxin_fold"/>
</dbReference>
<comment type="subunit">
    <text evidence="6">Homodimer.</text>
</comment>
<dbReference type="EMBL" id="MZMV01000004">
    <property type="protein sequence ID" value="OWV12066.1"/>
    <property type="molecule type" value="Genomic_DNA"/>
</dbReference>
<comment type="function">
    <text evidence="6">Also exhibits azoreductase activity. Catalyzes the reductive cleavage of the azo bond in aromatic azo compounds to the corresponding amines.</text>
</comment>